<dbReference type="OrthoDB" id="6154712at2759"/>
<accession>A0A8S1NPA2</accession>
<dbReference type="PROSITE" id="PS50261">
    <property type="entry name" value="G_PROTEIN_RECEP_F2_4"/>
    <property type="match status" value="1"/>
</dbReference>
<keyword evidence="3 6" id="KW-1133">Transmembrane helix</keyword>
<dbReference type="EMBL" id="CAJJDN010000058">
    <property type="protein sequence ID" value="CAD8092166.1"/>
    <property type="molecule type" value="Genomic_DNA"/>
</dbReference>
<evidence type="ECO:0000256" key="3">
    <source>
        <dbReference type="ARBA" id="ARBA00022989"/>
    </source>
</evidence>
<evidence type="ECO:0000313" key="9">
    <source>
        <dbReference type="Proteomes" id="UP000692954"/>
    </source>
</evidence>
<dbReference type="PANTHER" id="PTHR45589:SF1">
    <property type="entry name" value="WD REPEAT DOMAIN 62, ISOFORM G"/>
    <property type="match status" value="1"/>
</dbReference>
<feature type="transmembrane region" description="Helical" evidence="6">
    <location>
        <begin position="1214"/>
        <end position="1237"/>
    </location>
</feature>
<feature type="transmembrane region" description="Helical" evidence="6">
    <location>
        <begin position="1141"/>
        <end position="1162"/>
    </location>
</feature>
<dbReference type="GO" id="GO:0004888">
    <property type="term" value="F:transmembrane signaling receptor activity"/>
    <property type="evidence" value="ECO:0007669"/>
    <property type="project" value="InterPro"/>
</dbReference>
<feature type="transmembrane region" description="Helical" evidence="6">
    <location>
        <begin position="1182"/>
        <end position="1202"/>
    </location>
</feature>
<evidence type="ECO:0000256" key="4">
    <source>
        <dbReference type="ARBA" id="ARBA00023136"/>
    </source>
</evidence>
<dbReference type="Proteomes" id="UP000692954">
    <property type="component" value="Unassembled WGS sequence"/>
</dbReference>
<evidence type="ECO:0000313" key="8">
    <source>
        <dbReference type="EMBL" id="CAD8092166.1"/>
    </source>
</evidence>
<dbReference type="PANTHER" id="PTHR45589">
    <property type="entry name" value="WD REPEAT DOMAIN 62, ISOFORM G"/>
    <property type="match status" value="1"/>
</dbReference>
<feature type="transmembrane region" description="Helical" evidence="6">
    <location>
        <begin position="1010"/>
        <end position="1030"/>
    </location>
</feature>
<evidence type="ECO:0000256" key="2">
    <source>
        <dbReference type="ARBA" id="ARBA00022692"/>
    </source>
</evidence>
<keyword evidence="4 6" id="KW-0472">Membrane</keyword>
<evidence type="ECO:0000256" key="1">
    <source>
        <dbReference type="ARBA" id="ARBA00004141"/>
    </source>
</evidence>
<gene>
    <name evidence="8" type="ORF">PSON_ATCC_30995.1.T0580266</name>
</gene>
<protein>
    <recommendedName>
        <fullName evidence="7">G-protein coupled receptors family 2 profile 2 domain-containing protein</fullName>
    </recommendedName>
</protein>
<keyword evidence="5" id="KW-0175">Coiled coil</keyword>
<evidence type="ECO:0000259" key="7">
    <source>
        <dbReference type="PROSITE" id="PS50261"/>
    </source>
</evidence>
<reference evidence="8" key="1">
    <citation type="submission" date="2021-01" db="EMBL/GenBank/DDBJ databases">
        <authorList>
            <consortium name="Genoscope - CEA"/>
            <person name="William W."/>
        </authorList>
    </citation>
    <scope>NUCLEOTIDE SEQUENCE</scope>
</reference>
<comment type="caution">
    <text evidence="8">The sequence shown here is derived from an EMBL/GenBank/DDBJ whole genome shotgun (WGS) entry which is preliminary data.</text>
</comment>
<organism evidence="8 9">
    <name type="scientific">Paramecium sonneborni</name>
    <dbReference type="NCBI Taxonomy" id="65129"/>
    <lineage>
        <taxon>Eukaryota</taxon>
        <taxon>Sar</taxon>
        <taxon>Alveolata</taxon>
        <taxon>Ciliophora</taxon>
        <taxon>Intramacronucleata</taxon>
        <taxon>Oligohymenophorea</taxon>
        <taxon>Peniculida</taxon>
        <taxon>Parameciidae</taxon>
        <taxon>Paramecium</taxon>
    </lineage>
</organism>
<dbReference type="InterPro" id="IPR052779">
    <property type="entry name" value="WDR62"/>
</dbReference>
<dbReference type="InterPro" id="IPR001680">
    <property type="entry name" value="WD40_rpt"/>
</dbReference>
<name>A0A8S1NPA2_9CILI</name>
<evidence type="ECO:0000256" key="5">
    <source>
        <dbReference type="SAM" id="Coils"/>
    </source>
</evidence>
<dbReference type="SMART" id="SM00320">
    <property type="entry name" value="WD40"/>
    <property type="match status" value="7"/>
</dbReference>
<feature type="domain" description="G-protein coupled receptors family 2 profile 2" evidence="7">
    <location>
        <begin position="974"/>
        <end position="1240"/>
    </location>
</feature>
<keyword evidence="9" id="KW-1185">Reference proteome</keyword>
<dbReference type="GO" id="GO:0016020">
    <property type="term" value="C:membrane"/>
    <property type="evidence" value="ECO:0007669"/>
    <property type="project" value="UniProtKB-SubCell"/>
</dbReference>
<keyword evidence="2 6" id="KW-0812">Transmembrane</keyword>
<comment type="subcellular location">
    <subcellularLocation>
        <location evidence="1">Membrane</location>
        <topology evidence="1">Multi-pass membrane protein</topology>
    </subcellularLocation>
</comment>
<evidence type="ECO:0000256" key="6">
    <source>
        <dbReference type="SAM" id="Phobius"/>
    </source>
</evidence>
<feature type="coiled-coil region" evidence="5">
    <location>
        <begin position="699"/>
        <end position="730"/>
    </location>
</feature>
<sequence>MESIFGNNVSHRNQIALQDNFAYSVGQKVVNYSIKNDEQQNFLMGQAQVNSILISRDGNHIFTGEQSFKSPAINIYQIKDQKIIQPTHRLIGHKFGIKQILESPIKPFLLSLGTESDKTLFLWDLQYNKSLSINKLENKVNSIRFSKKGTILISAGQSHLQYWQFRQDGYPIFEGQTLQSNNFSLFEQFTSKNYIDCFVDDQVYVCTSDALLCIFSLATKQMLSYMQLDLEHLYSLTFNGTYFFFGSSNSKIQICDFELQNICFLTQNHQSSNQNEYDCLGIEANDVYLISAYRNKNIAIWNITNINKIEQVRVLHSHSNLINHLIVLKPQSIYEVSFVATISEQDLVIWHTNTNSKKIKKLNLKNNVTYTQQFQSDFQYNELRCLSQSNDGQYLAIGDTYGLMRIFSLINFKQIAQVQAHTLKITVIQYWVLNSSFMTGSDDKTIAIYDKLNFKNYNLLSHHTDSILNIFTYQNKIITYSKDKLLVFLEYSEQNFQIYYKSQLSRISSIDQDQNFLFILQDGIVSVIDILQSHQKFILNIQDCLKLRISHQESYCLLATVSYNKVTLYKYVNENNYKKQEELDLDNIVMIEFANNNSHLIVITKDANTIIIWQIKSVTSSKMQQIQSSYQLQQKDNKILNQFWQINSSTSEYQQKNEEELGVIKFDSESEDGQNEPIKIISETPRLDLLAITLGTKHATEIKKQLNEATQQIQEQVQKKQKEKKQEEQDLLHNSFYEEQKSMQEFHKQQNSKIIKRQLMKKTSNLELEQNQFQNVQKIDQSYIIKNSIAVPNQSQFMQHNQIQKVQYDKMPILDMDIKRVESNYVMKNIQQSFRNQSKFQISFSPENSIMLNCSYNFTERKQDDQNNNDENLLYQNQQISIAKCHLKLIMIALSELIENLNLINKPIKDQVLKNVDKDLETICSDIQDIRQVDCESVNENLENPEDYIQNVVNQCSKELFENYVQNLLNQMHNNIPVIFCSSLSLIGQVLIVLLFVYSKKLREGLIPRIILYLTISGIIQTIGILCSSFENPKCTIFATFRLYGGLSSLVWSSILIYSIKQLFMVLSQDSILKDTRQIFDQLCSQENKFLICAYGIPMMLMIYPITTAIILSESNTKYCLYYHKKKDSSNLKAQLDIQKLLFWIIPICLYLCYSFTLIKNIKQLLAEDDDKKELYWEVKKLIKQIFLFPTITLICTLSFTVEDIQSIFSEQIGSIQTTISFIFLSFWGFLNCIAYLSQEPVKQQITEWFKINQQTQQQNFRQQSSFQQMMNKEIQD</sequence>
<dbReference type="Pfam" id="PF00400">
    <property type="entry name" value="WD40"/>
    <property type="match status" value="1"/>
</dbReference>
<feature type="transmembrane region" description="Helical" evidence="6">
    <location>
        <begin position="1090"/>
        <end position="1112"/>
    </location>
</feature>
<proteinExistence type="predicted"/>
<dbReference type="InterPro" id="IPR017981">
    <property type="entry name" value="GPCR_2-like_7TM"/>
</dbReference>
<dbReference type="AlphaFoldDB" id="A0A8S1NPA2"/>
<feature type="transmembrane region" description="Helical" evidence="6">
    <location>
        <begin position="976"/>
        <end position="998"/>
    </location>
</feature>
<dbReference type="GO" id="GO:0007166">
    <property type="term" value="P:cell surface receptor signaling pathway"/>
    <property type="evidence" value="ECO:0007669"/>
    <property type="project" value="InterPro"/>
</dbReference>